<dbReference type="Proteomes" id="UP000663722">
    <property type="component" value="Chromosome"/>
</dbReference>
<gene>
    <name evidence="1" type="ORF">dnm_014230</name>
</gene>
<keyword evidence="2" id="KW-1185">Reference proteome</keyword>
<accession>A0A975BGP7</accession>
<name>A0A975BGP7_9BACT</name>
<evidence type="ECO:0000313" key="2">
    <source>
        <dbReference type="Proteomes" id="UP000663722"/>
    </source>
</evidence>
<sequence length="50" mass="5762">MKKIKACKKIILPLSLYSADIFNKNVIILSLFLFILSACSDHYCQNRNKT</sequence>
<dbReference type="EMBL" id="CP061800">
    <property type="protein sequence ID" value="QTA85414.1"/>
    <property type="molecule type" value="Genomic_DNA"/>
</dbReference>
<evidence type="ECO:0000313" key="1">
    <source>
        <dbReference type="EMBL" id="QTA85414.1"/>
    </source>
</evidence>
<proteinExistence type="predicted"/>
<dbReference type="KEGG" id="dmm:dnm_014230"/>
<reference evidence="1" key="1">
    <citation type="journal article" date="2021" name="Microb. Physiol.">
        <title>Proteogenomic Insights into the Physiology of Marine, Sulfate-Reducing, Filamentous Desulfonema limicola and Desulfonema magnum.</title>
        <authorList>
            <person name="Schnaars V."/>
            <person name="Wohlbrand L."/>
            <person name="Scheve S."/>
            <person name="Hinrichs C."/>
            <person name="Reinhardt R."/>
            <person name="Rabus R."/>
        </authorList>
    </citation>
    <scope>NUCLEOTIDE SEQUENCE</scope>
    <source>
        <strain evidence="1">4be13</strain>
    </source>
</reference>
<organism evidence="1 2">
    <name type="scientific">Desulfonema magnum</name>
    <dbReference type="NCBI Taxonomy" id="45655"/>
    <lineage>
        <taxon>Bacteria</taxon>
        <taxon>Pseudomonadati</taxon>
        <taxon>Thermodesulfobacteriota</taxon>
        <taxon>Desulfobacteria</taxon>
        <taxon>Desulfobacterales</taxon>
        <taxon>Desulfococcaceae</taxon>
        <taxon>Desulfonema</taxon>
    </lineage>
</organism>
<dbReference type="AlphaFoldDB" id="A0A975BGP7"/>
<protein>
    <submittedName>
        <fullName evidence="1">Uncharacterized protein</fullName>
    </submittedName>
</protein>